<name>A0ABU1F2J5_9RHOB</name>
<evidence type="ECO:0000313" key="2">
    <source>
        <dbReference type="Proteomes" id="UP001247754"/>
    </source>
</evidence>
<evidence type="ECO:0000313" key="1">
    <source>
        <dbReference type="EMBL" id="MDR5651072.1"/>
    </source>
</evidence>
<gene>
    <name evidence="1" type="ORF">RGD00_00520</name>
</gene>
<dbReference type="InterPro" id="IPR045389">
    <property type="entry name" value="DUF6522"/>
</dbReference>
<dbReference type="EMBL" id="JAVKPH010000001">
    <property type="protein sequence ID" value="MDR5651072.1"/>
    <property type="molecule type" value="Genomic_DNA"/>
</dbReference>
<keyword evidence="2" id="KW-1185">Reference proteome</keyword>
<reference evidence="1 2" key="1">
    <citation type="submission" date="2023-09" db="EMBL/GenBank/DDBJ databases">
        <title>Xinfangfangia sedmenti sp. nov., isolated the sedment.</title>
        <authorList>
            <person name="Xu L."/>
        </authorList>
    </citation>
    <scope>NUCLEOTIDE SEQUENCE [LARGE SCALE GENOMIC DNA]</scope>
    <source>
        <strain evidence="1 2">LG-4</strain>
    </source>
</reference>
<accession>A0ABU1F2J5</accession>
<comment type="caution">
    <text evidence="1">The sequence shown here is derived from an EMBL/GenBank/DDBJ whole genome shotgun (WGS) entry which is preliminary data.</text>
</comment>
<sequence>MAEVTRAGEGFTVEAGVLGAAFGLDPAEVPDLLRAGRITSRCEAGVEADLGRWRLTFFHAGRALRLTVDDGGQILSRSLYDTPGRAAASDTA</sequence>
<dbReference type="Pfam" id="PF20132">
    <property type="entry name" value="DUF6522"/>
    <property type="match status" value="1"/>
</dbReference>
<protein>
    <submittedName>
        <fullName evidence="1">DUF6522 family protein</fullName>
    </submittedName>
</protein>
<dbReference type="RefSeq" id="WP_310455116.1">
    <property type="nucleotide sequence ID" value="NZ_JAVKPH010000001.1"/>
</dbReference>
<proteinExistence type="predicted"/>
<dbReference type="Proteomes" id="UP001247754">
    <property type="component" value="Unassembled WGS sequence"/>
</dbReference>
<organism evidence="1 2">
    <name type="scientific">Ruixingdingia sedimenti</name>
    <dbReference type="NCBI Taxonomy" id="3073604"/>
    <lineage>
        <taxon>Bacteria</taxon>
        <taxon>Pseudomonadati</taxon>
        <taxon>Pseudomonadota</taxon>
        <taxon>Alphaproteobacteria</taxon>
        <taxon>Rhodobacterales</taxon>
        <taxon>Paracoccaceae</taxon>
        <taxon>Ruixingdingia</taxon>
    </lineage>
</organism>